<dbReference type="SMART" id="SM00947">
    <property type="entry name" value="Pro_CA"/>
    <property type="match status" value="1"/>
</dbReference>
<keyword evidence="4" id="KW-0479">Metal-binding</keyword>
<comment type="similarity">
    <text evidence="2">Belongs to the beta-class carbonic anhydrase family.</text>
</comment>
<gene>
    <name evidence="7" type="ORF">L2716_02955</name>
</gene>
<evidence type="ECO:0000256" key="4">
    <source>
        <dbReference type="ARBA" id="ARBA00022723"/>
    </source>
</evidence>
<evidence type="ECO:0000256" key="3">
    <source>
        <dbReference type="ARBA" id="ARBA00012925"/>
    </source>
</evidence>
<dbReference type="CDD" id="cd03379">
    <property type="entry name" value="beta_CA_cladeD"/>
    <property type="match status" value="1"/>
</dbReference>
<dbReference type="InterPro" id="IPR001765">
    <property type="entry name" value="Carbonic_anhydrase"/>
</dbReference>
<accession>A0ABS9GYV2</accession>
<dbReference type="RefSeq" id="WP_236331634.1">
    <property type="nucleotide sequence ID" value="NZ_JAKIJS010000001.1"/>
</dbReference>
<evidence type="ECO:0000256" key="1">
    <source>
        <dbReference type="ARBA" id="ARBA00001947"/>
    </source>
</evidence>
<dbReference type="InterPro" id="IPR036874">
    <property type="entry name" value="Carbonic_anhydrase_sf"/>
</dbReference>
<sequence length="186" mass="20673">MQLLDEVLSFNESFVQEKQYEPYVTSKLPDKKMVIVSCMDTRLVELLPKAMNLSNGDFKSVKNAGAIVSDRFDSVMRSILVAVYELNADEVFVIGHHQCGMSSVDPEKMISKFKDRGVSEDTVDTLEHAGIDLKNWLKGFDSVESSVENSVDVVKNHPLLPKDTPVHGLVIAPDTGKLDLIVNGYE</sequence>
<comment type="catalytic activity">
    <reaction evidence="6">
        <text>hydrogencarbonate + H(+) = CO2 + H2O</text>
        <dbReference type="Rhea" id="RHEA:10748"/>
        <dbReference type="ChEBI" id="CHEBI:15377"/>
        <dbReference type="ChEBI" id="CHEBI:15378"/>
        <dbReference type="ChEBI" id="CHEBI:16526"/>
        <dbReference type="ChEBI" id="CHEBI:17544"/>
        <dbReference type="EC" id="4.2.1.1"/>
    </reaction>
</comment>
<evidence type="ECO:0000256" key="6">
    <source>
        <dbReference type="ARBA" id="ARBA00048348"/>
    </source>
</evidence>
<dbReference type="Gene3D" id="3.40.1050.10">
    <property type="entry name" value="Carbonic anhydrase"/>
    <property type="match status" value="1"/>
</dbReference>
<dbReference type="EC" id="4.2.1.1" evidence="3"/>
<comment type="caution">
    <text evidence="7">The sequence shown here is derived from an EMBL/GenBank/DDBJ whole genome shotgun (WGS) entry which is preliminary data.</text>
</comment>
<evidence type="ECO:0000313" key="8">
    <source>
        <dbReference type="Proteomes" id="UP001649381"/>
    </source>
</evidence>
<dbReference type="PANTHER" id="PTHR43175:SF3">
    <property type="entry name" value="CARBON DISULFIDE HYDROLASE"/>
    <property type="match status" value="1"/>
</dbReference>
<dbReference type="EMBL" id="JAKIJS010000001">
    <property type="protein sequence ID" value="MCF6136673.1"/>
    <property type="molecule type" value="Genomic_DNA"/>
</dbReference>
<name>A0ABS9GYV2_9BACL</name>
<evidence type="ECO:0000256" key="5">
    <source>
        <dbReference type="ARBA" id="ARBA00022833"/>
    </source>
</evidence>
<keyword evidence="5" id="KW-0862">Zinc</keyword>
<organism evidence="7 8">
    <name type="scientific">Pseudalkalibacillus berkeleyi</name>
    <dbReference type="NCBI Taxonomy" id="1069813"/>
    <lineage>
        <taxon>Bacteria</taxon>
        <taxon>Bacillati</taxon>
        <taxon>Bacillota</taxon>
        <taxon>Bacilli</taxon>
        <taxon>Bacillales</taxon>
        <taxon>Fictibacillaceae</taxon>
        <taxon>Pseudalkalibacillus</taxon>
    </lineage>
</organism>
<proteinExistence type="inferred from homology"/>
<reference evidence="7 8" key="1">
    <citation type="submission" date="2022-01" db="EMBL/GenBank/DDBJ databases">
        <title>Alkalihalobacillus sp. EGI L200015, a novel bacterium isolated from a salt lake sediment.</title>
        <authorList>
            <person name="Gao L."/>
            <person name="Fang B.-Z."/>
            <person name="Li W.-J."/>
        </authorList>
    </citation>
    <scope>NUCLEOTIDE SEQUENCE [LARGE SCALE GENOMIC DNA]</scope>
    <source>
        <strain evidence="7 8">KCTC 12718</strain>
    </source>
</reference>
<dbReference type="Pfam" id="PF00484">
    <property type="entry name" value="Pro_CA"/>
    <property type="match status" value="1"/>
</dbReference>
<evidence type="ECO:0000256" key="2">
    <source>
        <dbReference type="ARBA" id="ARBA00006217"/>
    </source>
</evidence>
<comment type="cofactor">
    <cofactor evidence="1">
        <name>Zn(2+)</name>
        <dbReference type="ChEBI" id="CHEBI:29105"/>
    </cofactor>
</comment>
<protein>
    <recommendedName>
        <fullName evidence="3">carbonic anhydrase</fullName>
        <ecNumber evidence="3">4.2.1.1</ecNumber>
    </recommendedName>
</protein>
<dbReference type="Proteomes" id="UP001649381">
    <property type="component" value="Unassembled WGS sequence"/>
</dbReference>
<evidence type="ECO:0000313" key="7">
    <source>
        <dbReference type="EMBL" id="MCF6136673.1"/>
    </source>
</evidence>
<keyword evidence="8" id="KW-1185">Reference proteome</keyword>
<dbReference type="SUPFAM" id="SSF53056">
    <property type="entry name" value="beta-carbonic anhydrase, cab"/>
    <property type="match status" value="1"/>
</dbReference>
<dbReference type="PANTHER" id="PTHR43175">
    <property type="entry name" value="CARBONIC ANHYDRASE"/>
    <property type="match status" value="1"/>
</dbReference>